<reference evidence="12 13" key="1">
    <citation type="submission" date="2010-05" db="EMBL/GenBank/DDBJ databases">
        <title>The Genome Sequence of Thecamonas trahens ATCC 50062.</title>
        <authorList>
            <consortium name="The Broad Institute Genome Sequencing Platform"/>
            <person name="Russ C."/>
            <person name="Cuomo C."/>
            <person name="Shea T."/>
            <person name="Young S.K."/>
            <person name="Zeng Q."/>
            <person name="Koehrsen M."/>
            <person name="Haas B."/>
            <person name="Borodovsky M."/>
            <person name="Guigo R."/>
            <person name="Alvarado L."/>
            <person name="Berlin A."/>
            <person name="Bochicchio J."/>
            <person name="Borenstein D."/>
            <person name="Chapman S."/>
            <person name="Chen Z."/>
            <person name="Freedman E."/>
            <person name="Gellesch M."/>
            <person name="Goldberg J."/>
            <person name="Griggs A."/>
            <person name="Gujja S."/>
            <person name="Heilman E."/>
            <person name="Heiman D."/>
            <person name="Hepburn T."/>
            <person name="Howarth C."/>
            <person name="Jen D."/>
            <person name="Larson L."/>
            <person name="Mehta T."/>
            <person name="Park D."/>
            <person name="Pearson M."/>
            <person name="Roberts A."/>
            <person name="Saif S."/>
            <person name="Shenoy N."/>
            <person name="Sisk P."/>
            <person name="Stolte C."/>
            <person name="Sykes S."/>
            <person name="Thomson T."/>
            <person name="Walk T."/>
            <person name="White J."/>
            <person name="Yandava C."/>
            <person name="Burger G."/>
            <person name="Gray M.W."/>
            <person name="Holland P.W.H."/>
            <person name="King N."/>
            <person name="Lang F.B.F."/>
            <person name="Roger A.J."/>
            <person name="Ruiz-Trillo I."/>
            <person name="Lander E."/>
            <person name="Nusbaum C."/>
        </authorList>
    </citation>
    <scope>NUCLEOTIDE SEQUENCE [LARGE SCALE GENOMIC DNA]</scope>
    <source>
        <strain evidence="12 13">ATCC 50062</strain>
    </source>
</reference>
<dbReference type="SUPFAM" id="SSF52374">
    <property type="entry name" value="Nucleotidylyl transferase"/>
    <property type="match status" value="1"/>
</dbReference>
<proteinExistence type="inferred from homology"/>
<dbReference type="GO" id="GO:0006420">
    <property type="term" value="P:arginyl-tRNA aminoacylation"/>
    <property type="evidence" value="ECO:0007669"/>
    <property type="project" value="InterPro"/>
</dbReference>
<dbReference type="PANTHER" id="PTHR11956:SF5">
    <property type="entry name" value="ARGININE--TRNA LIGASE, CYTOPLASMIC"/>
    <property type="match status" value="1"/>
</dbReference>
<comment type="similarity">
    <text evidence="1 10">Belongs to the class-I aminoacyl-tRNA synthetase family.</text>
</comment>
<dbReference type="InterPro" id="IPR035684">
    <property type="entry name" value="ArgRS_core"/>
</dbReference>
<evidence type="ECO:0000256" key="8">
    <source>
        <dbReference type="ARBA" id="ARBA00033033"/>
    </source>
</evidence>
<evidence type="ECO:0000313" key="12">
    <source>
        <dbReference type="EMBL" id="KNC50368.1"/>
    </source>
</evidence>
<dbReference type="InterPro" id="IPR009080">
    <property type="entry name" value="tRNAsynth_Ia_anticodon-bd"/>
</dbReference>
<dbReference type="Gene3D" id="1.10.730.10">
    <property type="entry name" value="Isoleucyl-tRNA Synthetase, Domain 1"/>
    <property type="match status" value="1"/>
</dbReference>
<dbReference type="InterPro" id="IPR001278">
    <property type="entry name" value="Arg-tRNA-ligase"/>
</dbReference>
<dbReference type="Proteomes" id="UP000054408">
    <property type="component" value="Unassembled WGS sequence"/>
</dbReference>
<dbReference type="Pfam" id="PF00750">
    <property type="entry name" value="tRNA-synt_1d"/>
    <property type="match status" value="1"/>
</dbReference>
<accession>A0A0L0DG97</accession>
<dbReference type="EC" id="6.1.1.19" evidence="2"/>
<name>A0A0L0DG97_THETB</name>
<evidence type="ECO:0000256" key="6">
    <source>
        <dbReference type="ARBA" id="ARBA00022917"/>
    </source>
</evidence>
<evidence type="ECO:0000256" key="7">
    <source>
        <dbReference type="ARBA" id="ARBA00023146"/>
    </source>
</evidence>
<comment type="catalytic activity">
    <reaction evidence="9">
        <text>tRNA(Arg) + L-arginine + ATP = L-arginyl-tRNA(Arg) + AMP + diphosphate</text>
        <dbReference type="Rhea" id="RHEA:20301"/>
        <dbReference type="Rhea" id="RHEA-COMP:9658"/>
        <dbReference type="Rhea" id="RHEA-COMP:9673"/>
        <dbReference type="ChEBI" id="CHEBI:30616"/>
        <dbReference type="ChEBI" id="CHEBI:32682"/>
        <dbReference type="ChEBI" id="CHEBI:33019"/>
        <dbReference type="ChEBI" id="CHEBI:78442"/>
        <dbReference type="ChEBI" id="CHEBI:78513"/>
        <dbReference type="ChEBI" id="CHEBI:456215"/>
        <dbReference type="EC" id="6.1.1.19"/>
    </reaction>
</comment>
<dbReference type="InterPro" id="IPR008909">
    <property type="entry name" value="DALR_anticod-bd"/>
</dbReference>
<keyword evidence="5 10" id="KW-0067">ATP-binding</keyword>
<keyword evidence="13" id="KW-1185">Reference proteome</keyword>
<evidence type="ECO:0000256" key="5">
    <source>
        <dbReference type="ARBA" id="ARBA00022840"/>
    </source>
</evidence>
<dbReference type="Gene3D" id="3.40.50.620">
    <property type="entry name" value="HUPs"/>
    <property type="match status" value="1"/>
</dbReference>
<protein>
    <recommendedName>
        <fullName evidence="2">arginine--tRNA ligase</fullName>
        <ecNumber evidence="2">6.1.1.19</ecNumber>
    </recommendedName>
    <alternativeName>
        <fullName evidence="8">Arginyl-tRNA synthetase</fullName>
    </alternativeName>
</protein>
<dbReference type="GeneID" id="25565926"/>
<dbReference type="STRING" id="461836.A0A0L0DG97"/>
<dbReference type="AlphaFoldDB" id="A0A0L0DG97"/>
<feature type="domain" description="DALR anticodon binding" evidence="11">
    <location>
        <begin position="462"/>
        <end position="545"/>
    </location>
</feature>
<dbReference type="eggNOG" id="KOG4426">
    <property type="taxonomic scope" value="Eukaryota"/>
</dbReference>
<sequence>MAPSGRSVPPLAAPTTTASQADLAVPAGFALAGADGLPSTPDDVARILADSLMRDMSDVVDDAWSVRGFVNLRLTNSALWSAVAGLGERSGLAAATQSGDVGSAVRGRVLIDAGSPNMGKILHVGHMRSYIFGAALEGLHRLAGANAVDVVSHEGDFGTPMGITLAQLGPAPVLRKPGSEDRDALGAVSQAYADGKRRLDAGDAAFGEAVQATTLRLQHALVARARLAELDTSERALLTVYDEVCGVSRRVIDSLMSTRLGLGSERRPESSYAAMLPDLVEKLKQVEGAREEDGGGWGIETSGFAAPFLFSKANGGYLYATTDVAALATRLAASPRYSRMVYVTDGSQAQHFAQLFAVSSKASQVLGGSVEGLELRHASFGMVRASPGSGKLSSRAGVQFEFQLEALLDAAEKAATASLQSGDDPRRLAVAALKYYDLLRPRGYVLDFDDMVKSTGKTAVYVLYARARALSLLAKAEREPVKLFDGAAPALDGPSRQLALALLGMPAAVRSAASACAPHTLAGALHNLAGEFHTWYSAVRVVGSPR</sequence>
<evidence type="ECO:0000256" key="3">
    <source>
        <dbReference type="ARBA" id="ARBA00022598"/>
    </source>
</evidence>
<keyword evidence="4 10" id="KW-0547">Nucleotide-binding</keyword>
<dbReference type="OMA" id="PNMASEF"/>
<dbReference type="InterPro" id="IPR001412">
    <property type="entry name" value="aa-tRNA-synth_I_CS"/>
</dbReference>
<evidence type="ECO:0000259" key="11">
    <source>
        <dbReference type="SMART" id="SM00836"/>
    </source>
</evidence>
<dbReference type="InterPro" id="IPR014729">
    <property type="entry name" value="Rossmann-like_a/b/a_fold"/>
</dbReference>
<keyword evidence="6 10" id="KW-0648">Protein biosynthesis</keyword>
<keyword evidence="3 10" id="KW-0436">Ligase</keyword>
<organism evidence="12 13">
    <name type="scientific">Thecamonas trahens ATCC 50062</name>
    <dbReference type="NCBI Taxonomy" id="461836"/>
    <lineage>
        <taxon>Eukaryota</taxon>
        <taxon>Apusozoa</taxon>
        <taxon>Apusomonadida</taxon>
        <taxon>Apusomonadidae</taxon>
        <taxon>Thecamonas</taxon>
    </lineage>
</organism>
<evidence type="ECO:0000256" key="10">
    <source>
        <dbReference type="RuleBase" id="RU363038"/>
    </source>
</evidence>
<dbReference type="SUPFAM" id="SSF47323">
    <property type="entry name" value="Anticodon-binding domain of a subclass of class I aminoacyl-tRNA synthetases"/>
    <property type="match status" value="1"/>
</dbReference>
<dbReference type="Pfam" id="PF05746">
    <property type="entry name" value="DALR_1"/>
    <property type="match status" value="1"/>
</dbReference>
<keyword evidence="7 10" id="KW-0030">Aminoacyl-tRNA synthetase</keyword>
<dbReference type="RefSeq" id="XP_013756910.1">
    <property type="nucleotide sequence ID" value="XM_013901456.1"/>
</dbReference>
<dbReference type="EMBL" id="GL349461">
    <property type="protein sequence ID" value="KNC50368.1"/>
    <property type="molecule type" value="Genomic_DNA"/>
</dbReference>
<evidence type="ECO:0000256" key="2">
    <source>
        <dbReference type="ARBA" id="ARBA00012837"/>
    </source>
</evidence>
<evidence type="ECO:0000256" key="1">
    <source>
        <dbReference type="ARBA" id="ARBA00005594"/>
    </source>
</evidence>
<dbReference type="OrthoDB" id="68056at2759"/>
<evidence type="ECO:0000313" key="13">
    <source>
        <dbReference type="Proteomes" id="UP000054408"/>
    </source>
</evidence>
<dbReference type="PANTHER" id="PTHR11956">
    <property type="entry name" value="ARGINYL-TRNA SYNTHETASE"/>
    <property type="match status" value="1"/>
</dbReference>
<dbReference type="GO" id="GO:0005524">
    <property type="term" value="F:ATP binding"/>
    <property type="evidence" value="ECO:0007669"/>
    <property type="project" value="UniProtKB-KW"/>
</dbReference>
<evidence type="ECO:0000256" key="9">
    <source>
        <dbReference type="ARBA" id="ARBA00049339"/>
    </source>
</evidence>
<dbReference type="SMART" id="SM00836">
    <property type="entry name" value="DALR_1"/>
    <property type="match status" value="1"/>
</dbReference>
<dbReference type="GO" id="GO:0004814">
    <property type="term" value="F:arginine-tRNA ligase activity"/>
    <property type="evidence" value="ECO:0007669"/>
    <property type="project" value="UniProtKB-EC"/>
</dbReference>
<dbReference type="PROSITE" id="PS00178">
    <property type="entry name" value="AA_TRNA_LIGASE_I"/>
    <property type="match status" value="1"/>
</dbReference>
<dbReference type="PRINTS" id="PR01038">
    <property type="entry name" value="TRNASYNTHARG"/>
</dbReference>
<evidence type="ECO:0000256" key="4">
    <source>
        <dbReference type="ARBA" id="ARBA00022741"/>
    </source>
</evidence>
<gene>
    <name evidence="12" type="ORF">AMSG_06855</name>
</gene>